<dbReference type="Pfam" id="PF00557">
    <property type="entry name" value="Peptidase_M24"/>
    <property type="match status" value="1"/>
</dbReference>
<dbReference type="AlphaFoldDB" id="A0A4R0PIK3"/>
<protein>
    <submittedName>
        <fullName evidence="3">Ectoine hydrolase DoeA</fullName>
        <ecNumber evidence="3">3.5.4.44</ecNumber>
    </submittedName>
</protein>
<dbReference type="SUPFAM" id="SSF55920">
    <property type="entry name" value="Creatinase/aminopeptidase"/>
    <property type="match status" value="1"/>
</dbReference>
<dbReference type="EC" id="3.5.4.44" evidence="3"/>
<dbReference type="Gene3D" id="3.90.230.10">
    <property type="entry name" value="Creatinase/methionine aminopeptidase superfamily"/>
    <property type="match status" value="1"/>
</dbReference>
<dbReference type="InterPro" id="IPR000587">
    <property type="entry name" value="Creatinase_N"/>
</dbReference>
<sequence length="393" mass="44326">MTTSSPNFPTEEYNFRVTRTRRAMEKKGIDLLVVSDPSNMAWLSGYDGWSFYTHQAVLIGPEGEPVWWGRAMDALGALRTVTMADENVVGYDDTYVQNPEKHPMETLATLIKERGWGALRIGVELDNYYYSAAAHLTLVAGLPDARLCDATGLVNWQRAVKSDVEVTYMRRAARIVEQMHLKIVDRAEPGMRVNDLVADIYHTGITGADGYWGDYPAIVPITPTGLDATAPHLTWDDRPFRKNESSFFEIAGVHRRYHCPQSRTLFLGRPPQKYLDAEKAVLEAIDAGLEQAKPGNRCEDIANAFNAALNKRGFQKDSRCGYSIGLSYPPDWGERTMSFRRGDMTELRPNMTFHFMPALWLDDGGLEITEPILITETGVECFCETPRRLFVKE</sequence>
<dbReference type="EMBL" id="SJST01000001">
    <property type="protein sequence ID" value="TCD16524.1"/>
    <property type="molecule type" value="Genomic_DNA"/>
</dbReference>
<dbReference type="Gene3D" id="3.40.350.10">
    <property type="entry name" value="Creatinase/prolidase N-terminal domain"/>
    <property type="match status" value="1"/>
</dbReference>
<keyword evidence="4" id="KW-1185">Reference proteome</keyword>
<dbReference type="NCBIfam" id="TIGR02993">
    <property type="entry name" value="ectoine_eutD"/>
    <property type="match status" value="1"/>
</dbReference>
<name>A0A4R0PIK3_9HYPH</name>
<reference evidence="3 4" key="1">
    <citation type="journal article" date="2015" name="Antonie Van Leeuwenhoek">
        <title>Oricola cellulosilytica gen. nov., sp. nov., a cellulose-degrading bacterium of the family Phyllobacteriaceae isolated from surface seashore water, and emended descriptions of Mesorhizobium loti and Phyllobacterium myrsinacearum.</title>
        <authorList>
            <person name="Hameed A."/>
            <person name="Shahina M."/>
            <person name="Lai W.A."/>
            <person name="Lin S.Y."/>
            <person name="Young L.S."/>
            <person name="Liu Y.C."/>
            <person name="Hsu Y.H."/>
            <person name="Young C.C."/>
        </authorList>
    </citation>
    <scope>NUCLEOTIDE SEQUENCE [LARGE SCALE GENOMIC DNA]</scope>
    <source>
        <strain evidence="3 4">KCTC 52183</strain>
    </source>
</reference>
<dbReference type="InterPro" id="IPR050659">
    <property type="entry name" value="Peptidase_M24B"/>
</dbReference>
<organism evidence="3 4">
    <name type="scientific">Oricola cellulosilytica</name>
    <dbReference type="NCBI Taxonomy" id="1429082"/>
    <lineage>
        <taxon>Bacteria</taxon>
        <taxon>Pseudomonadati</taxon>
        <taxon>Pseudomonadota</taxon>
        <taxon>Alphaproteobacteria</taxon>
        <taxon>Hyphomicrobiales</taxon>
        <taxon>Ahrensiaceae</taxon>
        <taxon>Oricola</taxon>
    </lineage>
</organism>
<dbReference type="InterPro" id="IPR029149">
    <property type="entry name" value="Creatin/AminoP/Spt16_N"/>
</dbReference>
<gene>
    <name evidence="3" type="primary">doeA</name>
    <name evidence="3" type="ORF">E0D97_03640</name>
</gene>
<dbReference type="InterPro" id="IPR000994">
    <property type="entry name" value="Pept_M24"/>
</dbReference>
<proteinExistence type="predicted"/>
<dbReference type="PANTHER" id="PTHR46112:SF2">
    <property type="entry name" value="XAA-PRO AMINOPEPTIDASE P-RELATED"/>
    <property type="match status" value="1"/>
</dbReference>
<accession>A0A4R0PIK3</accession>
<evidence type="ECO:0000313" key="3">
    <source>
        <dbReference type="EMBL" id="TCD16524.1"/>
    </source>
</evidence>
<feature type="domain" description="Creatinase N-terminal" evidence="2">
    <location>
        <begin position="16"/>
        <end position="160"/>
    </location>
</feature>
<dbReference type="CDD" id="cd01066">
    <property type="entry name" value="APP_MetAP"/>
    <property type="match status" value="1"/>
</dbReference>
<comment type="caution">
    <text evidence="3">The sequence shown here is derived from an EMBL/GenBank/DDBJ whole genome shotgun (WGS) entry which is preliminary data.</text>
</comment>
<dbReference type="OrthoDB" id="9761809at2"/>
<dbReference type="PANTHER" id="PTHR46112">
    <property type="entry name" value="AMINOPEPTIDASE"/>
    <property type="match status" value="1"/>
</dbReference>
<keyword evidence="3" id="KW-0378">Hydrolase</keyword>
<evidence type="ECO:0000259" key="2">
    <source>
        <dbReference type="Pfam" id="PF01321"/>
    </source>
</evidence>
<dbReference type="GO" id="GO:0016787">
    <property type="term" value="F:hydrolase activity"/>
    <property type="evidence" value="ECO:0007669"/>
    <property type="project" value="UniProtKB-KW"/>
</dbReference>
<evidence type="ECO:0000313" key="4">
    <source>
        <dbReference type="Proteomes" id="UP000291301"/>
    </source>
</evidence>
<dbReference type="InterPro" id="IPR036005">
    <property type="entry name" value="Creatinase/aminopeptidase-like"/>
</dbReference>
<feature type="domain" description="Peptidase M24" evidence="1">
    <location>
        <begin position="168"/>
        <end position="376"/>
    </location>
</feature>
<dbReference type="RefSeq" id="WP_131565466.1">
    <property type="nucleotide sequence ID" value="NZ_JAINFK010000001.1"/>
</dbReference>
<dbReference type="Proteomes" id="UP000291301">
    <property type="component" value="Unassembled WGS sequence"/>
</dbReference>
<dbReference type="InterPro" id="IPR014335">
    <property type="entry name" value="Ectoine_EutD"/>
</dbReference>
<evidence type="ECO:0000259" key="1">
    <source>
        <dbReference type="Pfam" id="PF00557"/>
    </source>
</evidence>
<dbReference type="Pfam" id="PF01321">
    <property type="entry name" value="Creatinase_N"/>
    <property type="match status" value="1"/>
</dbReference>
<dbReference type="SUPFAM" id="SSF53092">
    <property type="entry name" value="Creatinase/prolidase N-terminal domain"/>
    <property type="match status" value="1"/>
</dbReference>